<dbReference type="InterPro" id="IPR029058">
    <property type="entry name" value="AB_hydrolase_fold"/>
</dbReference>
<evidence type="ECO:0000259" key="2">
    <source>
        <dbReference type="Pfam" id="PF07859"/>
    </source>
</evidence>
<comment type="caution">
    <text evidence="3">The sequence shown here is derived from an EMBL/GenBank/DDBJ whole genome shotgun (WGS) entry which is preliminary data.</text>
</comment>
<evidence type="ECO:0000313" key="4">
    <source>
        <dbReference type="Proteomes" id="UP000643810"/>
    </source>
</evidence>
<dbReference type="Pfam" id="PF07859">
    <property type="entry name" value="Abhydrolase_3"/>
    <property type="match status" value="1"/>
</dbReference>
<dbReference type="EMBL" id="JACOPG010000003">
    <property type="protein sequence ID" value="MBC5686590.1"/>
    <property type="molecule type" value="Genomic_DNA"/>
</dbReference>
<protein>
    <submittedName>
        <fullName evidence="3">Alpha/beta hydrolase</fullName>
    </submittedName>
</protein>
<name>A0ABR7GHM9_9FIRM</name>
<dbReference type="Gene3D" id="3.40.50.1820">
    <property type="entry name" value="alpha/beta hydrolase"/>
    <property type="match status" value="1"/>
</dbReference>
<dbReference type="GO" id="GO:0016787">
    <property type="term" value="F:hydrolase activity"/>
    <property type="evidence" value="ECO:0007669"/>
    <property type="project" value="UniProtKB-KW"/>
</dbReference>
<dbReference type="RefSeq" id="WP_158573044.1">
    <property type="nucleotide sequence ID" value="NZ_JACOPG010000003.1"/>
</dbReference>
<dbReference type="PANTHER" id="PTHR48081">
    <property type="entry name" value="AB HYDROLASE SUPERFAMILY PROTEIN C4A8.06C"/>
    <property type="match status" value="1"/>
</dbReference>
<keyword evidence="1 3" id="KW-0378">Hydrolase</keyword>
<dbReference type="SUPFAM" id="SSF53474">
    <property type="entry name" value="alpha/beta-Hydrolases"/>
    <property type="match status" value="1"/>
</dbReference>
<dbReference type="Proteomes" id="UP000643810">
    <property type="component" value="Unassembled WGS sequence"/>
</dbReference>
<feature type="domain" description="Alpha/beta hydrolase fold-3" evidence="2">
    <location>
        <begin position="77"/>
        <end position="276"/>
    </location>
</feature>
<proteinExistence type="predicted"/>
<dbReference type="InterPro" id="IPR050300">
    <property type="entry name" value="GDXG_lipolytic_enzyme"/>
</dbReference>
<sequence length="303" mass="34006">MASQEMETLKTGMKMMMEKGFAPKFDGKMDPLNLREVVFAAQKRMPAEPGIEFLPVTYGGVTGEINRPEQKKDDYIIIYIHGGGLICGNAFSSRGYASMLAAETKRDVYTLDYRLAPENRFPAAVDDAFAFYQGVLEEHKNTPIFLIGESGGAYLCITTMMKCRDEEVKKPAGIVPYSAPIDFAGRIDRHFEGNKDFTVTPDGLETLKDMLLEEKDLDNVYANPYLDDLHGFCPVLLAWDESESLAVDQKIIVDKLEKQGSPCQYKSYPDCFHAFATAGRGTEESREVLRDTIAFFEKYKTQA</sequence>
<evidence type="ECO:0000313" key="3">
    <source>
        <dbReference type="EMBL" id="MBC5686590.1"/>
    </source>
</evidence>
<reference evidence="3 4" key="1">
    <citation type="submission" date="2020-08" db="EMBL/GenBank/DDBJ databases">
        <title>Genome public.</title>
        <authorList>
            <person name="Liu C."/>
            <person name="Sun Q."/>
        </authorList>
    </citation>
    <scope>NUCLEOTIDE SEQUENCE [LARGE SCALE GENOMIC DNA]</scope>
    <source>
        <strain evidence="3 4">NSJ-9</strain>
    </source>
</reference>
<gene>
    <name evidence="3" type="ORF">H8R94_08280</name>
</gene>
<accession>A0ABR7GHM9</accession>
<dbReference type="PANTHER" id="PTHR48081:SF8">
    <property type="entry name" value="ALPHA_BETA HYDROLASE FOLD-3 DOMAIN-CONTAINING PROTEIN-RELATED"/>
    <property type="match status" value="1"/>
</dbReference>
<dbReference type="InterPro" id="IPR013094">
    <property type="entry name" value="AB_hydrolase_3"/>
</dbReference>
<organism evidence="3 4">
    <name type="scientific">Roseburia lenta</name>
    <dbReference type="NCBI Taxonomy" id="2763061"/>
    <lineage>
        <taxon>Bacteria</taxon>
        <taxon>Bacillati</taxon>
        <taxon>Bacillota</taxon>
        <taxon>Clostridia</taxon>
        <taxon>Lachnospirales</taxon>
        <taxon>Lachnospiraceae</taxon>
        <taxon>Roseburia</taxon>
    </lineage>
</organism>
<keyword evidence="4" id="KW-1185">Reference proteome</keyword>
<evidence type="ECO:0000256" key="1">
    <source>
        <dbReference type="ARBA" id="ARBA00022801"/>
    </source>
</evidence>